<dbReference type="InterPro" id="IPR004242">
    <property type="entry name" value="Transposase_21"/>
</dbReference>
<evidence type="ECO:0000313" key="2">
    <source>
        <dbReference type="Proteomes" id="UP001457282"/>
    </source>
</evidence>
<organism evidence="1 2">
    <name type="scientific">Rubus argutus</name>
    <name type="common">Southern blackberry</name>
    <dbReference type="NCBI Taxonomy" id="59490"/>
    <lineage>
        <taxon>Eukaryota</taxon>
        <taxon>Viridiplantae</taxon>
        <taxon>Streptophyta</taxon>
        <taxon>Embryophyta</taxon>
        <taxon>Tracheophyta</taxon>
        <taxon>Spermatophyta</taxon>
        <taxon>Magnoliopsida</taxon>
        <taxon>eudicotyledons</taxon>
        <taxon>Gunneridae</taxon>
        <taxon>Pentapetalae</taxon>
        <taxon>rosids</taxon>
        <taxon>fabids</taxon>
        <taxon>Rosales</taxon>
        <taxon>Rosaceae</taxon>
        <taxon>Rosoideae</taxon>
        <taxon>Rosoideae incertae sedis</taxon>
        <taxon>Rubus</taxon>
    </lineage>
</organism>
<dbReference type="Pfam" id="PF02992">
    <property type="entry name" value="Transposase_21"/>
    <property type="match status" value="1"/>
</dbReference>
<proteinExistence type="predicted"/>
<dbReference type="Proteomes" id="UP001457282">
    <property type="component" value="Unassembled WGS sequence"/>
</dbReference>
<gene>
    <name evidence="1" type="ORF">M0R45_006758</name>
</gene>
<sequence length="148" mass="16979">MSVYNLLPPWLCMKKPYLMLSLLIPGPTSPGNNIDVYLRPLLDELKCLWEEGIPTYDAFKKETFKMRAAVMWTINDFPAYAMLSGWSTKGIQSMPELWAMILDLFGYLIVKNVSYLGQSKMVANFAASVSRWTVAFDGHQEHNYPLFQ</sequence>
<protein>
    <submittedName>
        <fullName evidence="1">Uncharacterized protein</fullName>
    </submittedName>
</protein>
<keyword evidence="2" id="KW-1185">Reference proteome</keyword>
<reference evidence="1 2" key="1">
    <citation type="journal article" date="2023" name="G3 (Bethesda)">
        <title>A chromosome-length genome assembly and annotation of blackberry (Rubus argutus, cv. 'Hillquist').</title>
        <authorList>
            <person name="Bruna T."/>
            <person name="Aryal R."/>
            <person name="Dudchenko O."/>
            <person name="Sargent D.J."/>
            <person name="Mead D."/>
            <person name="Buti M."/>
            <person name="Cavallini A."/>
            <person name="Hytonen T."/>
            <person name="Andres J."/>
            <person name="Pham M."/>
            <person name="Weisz D."/>
            <person name="Mascagni F."/>
            <person name="Usai G."/>
            <person name="Natali L."/>
            <person name="Bassil N."/>
            <person name="Fernandez G.E."/>
            <person name="Lomsadze A."/>
            <person name="Armour M."/>
            <person name="Olukolu B."/>
            <person name="Poorten T."/>
            <person name="Britton C."/>
            <person name="Davik J."/>
            <person name="Ashrafi H."/>
            <person name="Aiden E.L."/>
            <person name="Borodovsky M."/>
            <person name="Worthington M."/>
        </authorList>
    </citation>
    <scope>NUCLEOTIDE SEQUENCE [LARGE SCALE GENOMIC DNA]</scope>
    <source>
        <strain evidence="1">PI 553951</strain>
    </source>
</reference>
<name>A0AAW1YS39_RUBAR</name>
<dbReference type="EMBL" id="JBEDUW010000001">
    <property type="protein sequence ID" value="KAK9951304.1"/>
    <property type="molecule type" value="Genomic_DNA"/>
</dbReference>
<comment type="caution">
    <text evidence="1">The sequence shown here is derived from an EMBL/GenBank/DDBJ whole genome shotgun (WGS) entry which is preliminary data.</text>
</comment>
<dbReference type="PANTHER" id="PTHR10775:SF177">
    <property type="entry name" value="TNP2, PARTIAL"/>
    <property type="match status" value="1"/>
</dbReference>
<accession>A0AAW1YS39</accession>
<dbReference type="PANTHER" id="PTHR10775">
    <property type="entry name" value="OS08G0208400 PROTEIN"/>
    <property type="match status" value="1"/>
</dbReference>
<dbReference type="AlphaFoldDB" id="A0AAW1YS39"/>
<evidence type="ECO:0000313" key="1">
    <source>
        <dbReference type="EMBL" id="KAK9951304.1"/>
    </source>
</evidence>